<gene>
    <name evidence="19" type="ORF">B0T25DRAFT_451072</name>
</gene>
<keyword evidence="14" id="KW-0342">GTP-binding</keyword>
<dbReference type="GO" id="GO:0005525">
    <property type="term" value="F:GTP binding"/>
    <property type="evidence" value="ECO:0007669"/>
    <property type="project" value="UniProtKB-KW"/>
</dbReference>
<evidence type="ECO:0000256" key="12">
    <source>
        <dbReference type="ARBA" id="ARBA00022927"/>
    </source>
</evidence>
<dbReference type="InterPro" id="IPR045058">
    <property type="entry name" value="GIMA/IAN/Toc"/>
</dbReference>
<evidence type="ECO:0000256" key="16">
    <source>
        <dbReference type="ARBA" id="ARBA00024013"/>
    </source>
</evidence>
<evidence type="ECO:0000313" key="20">
    <source>
        <dbReference type="Proteomes" id="UP001275084"/>
    </source>
</evidence>
<evidence type="ECO:0000256" key="5">
    <source>
        <dbReference type="ARBA" id="ARBA00022640"/>
    </source>
</evidence>
<keyword evidence="11" id="KW-0460">Magnesium</keyword>
<keyword evidence="9 19" id="KW-0378">Hydrolase</keyword>
<evidence type="ECO:0000256" key="13">
    <source>
        <dbReference type="ARBA" id="ARBA00022989"/>
    </source>
</evidence>
<feature type="domain" description="AIG1-type G" evidence="18">
    <location>
        <begin position="2"/>
        <end position="169"/>
    </location>
</feature>
<keyword evidence="8" id="KW-0547">Nucleotide-binding</keyword>
<keyword evidence="4" id="KW-0150">Chloroplast</keyword>
<evidence type="ECO:0000256" key="6">
    <source>
        <dbReference type="ARBA" id="ARBA00022692"/>
    </source>
</evidence>
<keyword evidence="20" id="KW-1185">Reference proteome</keyword>
<feature type="compositionally biased region" description="Basic residues" evidence="17">
    <location>
        <begin position="232"/>
        <end position="243"/>
    </location>
</feature>
<dbReference type="Gene3D" id="3.40.50.300">
    <property type="entry name" value="P-loop containing nucleotide triphosphate hydrolases"/>
    <property type="match status" value="1"/>
</dbReference>
<comment type="subcellular location">
    <subcellularLocation>
        <location evidence="2">Membrane</location>
        <topology evidence="2">Single-pass membrane protein</topology>
    </subcellularLocation>
    <subcellularLocation>
        <location evidence="16">Plastid</location>
        <location evidence="16">Chloroplast outer membrane</location>
    </subcellularLocation>
</comment>
<reference evidence="19" key="2">
    <citation type="submission" date="2023-06" db="EMBL/GenBank/DDBJ databases">
        <authorList>
            <consortium name="Lawrence Berkeley National Laboratory"/>
            <person name="Haridas S."/>
            <person name="Hensen N."/>
            <person name="Bonometti L."/>
            <person name="Westerberg I."/>
            <person name="Brannstrom I.O."/>
            <person name="Guillou S."/>
            <person name="Cros-Aarteil S."/>
            <person name="Calhoun S."/>
            <person name="Kuo A."/>
            <person name="Mondo S."/>
            <person name="Pangilinan J."/>
            <person name="Riley R."/>
            <person name="Labutti K."/>
            <person name="Andreopoulos B."/>
            <person name="Lipzen A."/>
            <person name="Chen C."/>
            <person name="Yanf M."/>
            <person name="Daum C."/>
            <person name="Ng V."/>
            <person name="Clum A."/>
            <person name="Steindorff A."/>
            <person name="Ohm R."/>
            <person name="Martin F."/>
            <person name="Silar P."/>
            <person name="Natvig D."/>
            <person name="Lalanne C."/>
            <person name="Gautier V."/>
            <person name="Ament-Velasquez S.L."/>
            <person name="Kruys A."/>
            <person name="Hutchinson M.I."/>
            <person name="Powell A.J."/>
            <person name="Barry K."/>
            <person name="Miller A.N."/>
            <person name="Grigoriev I.V."/>
            <person name="Debuchy R."/>
            <person name="Gladieux P."/>
            <person name="Thoren M.H."/>
            <person name="Johannesson H."/>
        </authorList>
    </citation>
    <scope>NUCLEOTIDE SEQUENCE</scope>
    <source>
        <strain evidence="19">CBS 955.72</strain>
    </source>
</reference>
<evidence type="ECO:0000256" key="11">
    <source>
        <dbReference type="ARBA" id="ARBA00022842"/>
    </source>
</evidence>
<evidence type="ECO:0000256" key="10">
    <source>
        <dbReference type="ARBA" id="ARBA00022805"/>
    </source>
</evidence>
<name>A0AAJ0HN33_9PEZI</name>
<sequence>MIALLGVTGAGKTTFAQHASGDKTLKVGHSIYSCTQEPQIISFKLDGRSISLIDTPGFDDDTRSDVEVLEQLARWLASRGHLRKNQLDGLILLQPITAHRVGGTERKRTRLLKKILGEDAYKHIIIATTMWEQIKDENDMEERLQGRRDDLWGDMLAKGAEIVKHANNKESAHEIIRKTILVSEKSGKFKPLLQTELIGNPLVVETTAGKDVKKQLEKQIGNTRRQLEDHMKKKPPRPQPHRKNTSEANAMARIKRREWDNDRKTQQETLDMLQFRLKRLSSLSVSCSLSFLQVRYARGKSGMEFAGSIKARGTHFLALLTLCFQTVQT</sequence>
<dbReference type="AlphaFoldDB" id="A0AAJ0HN33"/>
<proteinExistence type="predicted"/>
<dbReference type="InterPro" id="IPR006703">
    <property type="entry name" value="G_AIG1"/>
</dbReference>
<dbReference type="PANTHER" id="PTHR10903:SF135">
    <property type="entry name" value="TRANSLOCASE OF CHLOROPLAST 120, CHLOROPLASTIC-RELATED"/>
    <property type="match status" value="1"/>
</dbReference>
<evidence type="ECO:0000256" key="14">
    <source>
        <dbReference type="ARBA" id="ARBA00023134"/>
    </source>
</evidence>
<evidence type="ECO:0000256" key="3">
    <source>
        <dbReference type="ARBA" id="ARBA00022448"/>
    </source>
</evidence>
<keyword evidence="6" id="KW-0812">Transmembrane</keyword>
<dbReference type="PANTHER" id="PTHR10903">
    <property type="entry name" value="GTPASE, IMAP FAMILY MEMBER-RELATED"/>
    <property type="match status" value="1"/>
</dbReference>
<evidence type="ECO:0000256" key="4">
    <source>
        <dbReference type="ARBA" id="ARBA00022528"/>
    </source>
</evidence>
<dbReference type="GO" id="GO:0016020">
    <property type="term" value="C:membrane"/>
    <property type="evidence" value="ECO:0007669"/>
    <property type="project" value="UniProtKB-SubCell"/>
</dbReference>
<comment type="caution">
    <text evidence="19">The sequence shown here is derived from an EMBL/GenBank/DDBJ whole genome shotgun (WGS) entry which is preliminary data.</text>
</comment>
<keyword evidence="3" id="KW-0813">Transport</keyword>
<keyword evidence="15" id="KW-0472">Membrane</keyword>
<dbReference type="Pfam" id="PF04548">
    <property type="entry name" value="AIG1"/>
    <property type="match status" value="1"/>
</dbReference>
<keyword evidence="10" id="KW-1002">Plastid outer membrane</keyword>
<evidence type="ECO:0000256" key="9">
    <source>
        <dbReference type="ARBA" id="ARBA00022801"/>
    </source>
</evidence>
<evidence type="ECO:0000259" key="18">
    <source>
        <dbReference type="Pfam" id="PF04548"/>
    </source>
</evidence>
<evidence type="ECO:0000256" key="7">
    <source>
        <dbReference type="ARBA" id="ARBA00022723"/>
    </source>
</evidence>
<feature type="region of interest" description="Disordered" evidence="17">
    <location>
        <begin position="221"/>
        <end position="247"/>
    </location>
</feature>
<accession>A0AAJ0HN33</accession>
<keyword evidence="12" id="KW-0653">Protein transport</keyword>
<dbReference type="GO" id="GO:0016787">
    <property type="term" value="F:hydrolase activity"/>
    <property type="evidence" value="ECO:0007669"/>
    <property type="project" value="UniProtKB-KW"/>
</dbReference>
<dbReference type="SUPFAM" id="SSF52540">
    <property type="entry name" value="P-loop containing nucleoside triphosphate hydrolases"/>
    <property type="match status" value="1"/>
</dbReference>
<dbReference type="GO" id="GO:0046872">
    <property type="term" value="F:metal ion binding"/>
    <property type="evidence" value="ECO:0007669"/>
    <property type="project" value="UniProtKB-KW"/>
</dbReference>
<reference evidence="19" key="1">
    <citation type="journal article" date="2023" name="Mol. Phylogenet. Evol.">
        <title>Genome-scale phylogeny and comparative genomics of the fungal order Sordariales.</title>
        <authorList>
            <person name="Hensen N."/>
            <person name="Bonometti L."/>
            <person name="Westerberg I."/>
            <person name="Brannstrom I.O."/>
            <person name="Guillou S."/>
            <person name="Cros-Aarteil S."/>
            <person name="Calhoun S."/>
            <person name="Haridas S."/>
            <person name="Kuo A."/>
            <person name="Mondo S."/>
            <person name="Pangilinan J."/>
            <person name="Riley R."/>
            <person name="LaButti K."/>
            <person name="Andreopoulos B."/>
            <person name="Lipzen A."/>
            <person name="Chen C."/>
            <person name="Yan M."/>
            <person name="Daum C."/>
            <person name="Ng V."/>
            <person name="Clum A."/>
            <person name="Steindorff A."/>
            <person name="Ohm R.A."/>
            <person name="Martin F."/>
            <person name="Silar P."/>
            <person name="Natvig D.O."/>
            <person name="Lalanne C."/>
            <person name="Gautier V."/>
            <person name="Ament-Velasquez S.L."/>
            <person name="Kruys A."/>
            <person name="Hutchinson M.I."/>
            <person name="Powell A.J."/>
            <person name="Barry K."/>
            <person name="Miller A.N."/>
            <person name="Grigoriev I.V."/>
            <person name="Debuchy R."/>
            <person name="Gladieux P."/>
            <person name="Hiltunen Thoren M."/>
            <person name="Johannesson H."/>
        </authorList>
    </citation>
    <scope>NUCLEOTIDE SEQUENCE</scope>
    <source>
        <strain evidence="19">CBS 955.72</strain>
    </source>
</reference>
<dbReference type="GO" id="GO:0015031">
    <property type="term" value="P:protein transport"/>
    <property type="evidence" value="ECO:0007669"/>
    <property type="project" value="UniProtKB-KW"/>
</dbReference>
<evidence type="ECO:0000256" key="15">
    <source>
        <dbReference type="ARBA" id="ARBA00023136"/>
    </source>
</evidence>
<dbReference type="EMBL" id="JAUIQD010000003">
    <property type="protein sequence ID" value="KAK3357932.1"/>
    <property type="molecule type" value="Genomic_DNA"/>
</dbReference>
<evidence type="ECO:0000313" key="19">
    <source>
        <dbReference type="EMBL" id="KAK3357932.1"/>
    </source>
</evidence>
<dbReference type="InterPro" id="IPR027417">
    <property type="entry name" value="P-loop_NTPase"/>
</dbReference>
<protein>
    <submittedName>
        <fullName evidence="19">P-loop containing nucleoside triphosphate hydrolase protein</fullName>
    </submittedName>
</protein>
<evidence type="ECO:0000256" key="8">
    <source>
        <dbReference type="ARBA" id="ARBA00022741"/>
    </source>
</evidence>
<evidence type="ECO:0000256" key="2">
    <source>
        <dbReference type="ARBA" id="ARBA00004167"/>
    </source>
</evidence>
<keyword evidence="5" id="KW-0934">Plastid</keyword>
<evidence type="ECO:0000256" key="1">
    <source>
        <dbReference type="ARBA" id="ARBA00001946"/>
    </source>
</evidence>
<comment type="cofactor">
    <cofactor evidence="1">
        <name>Mg(2+)</name>
        <dbReference type="ChEBI" id="CHEBI:18420"/>
    </cofactor>
</comment>
<keyword evidence="13" id="KW-1133">Transmembrane helix</keyword>
<organism evidence="19 20">
    <name type="scientific">Lasiosphaeria hispida</name>
    <dbReference type="NCBI Taxonomy" id="260671"/>
    <lineage>
        <taxon>Eukaryota</taxon>
        <taxon>Fungi</taxon>
        <taxon>Dikarya</taxon>
        <taxon>Ascomycota</taxon>
        <taxon>Pezizomycotina</taxon>
        <taxon>Sordariomycetes</taxon>
        <taxon>Sordariomycetidae</taxon>
        <taxon>Sordariales</taxon>
        <taxon>Lasiosphaeriaceae</taxon>
        <taxon>Lasiosphaeria</taxon>
    </lineage>
</organism>
<keyword evidence="7" id="KW-0479">Metal-binding</keyword>
<dbReference type="Proteomes" id="UP001275084">
    <property type="component" value="Unassembled WGS sequence"/>
</dbReference>
<evidence type="ECO:0000256" key="17">
    <source>
        <dbReference type="SAM" id="MobiDB-lite"/>
    </source>
</evidence>